<feature type="region of interest" description="Disordered" evidence="2">
    <location>
        <begin position="141"/>
        <end position="162"/>
    </location>
</feature>
<dbReference type="Proteomes" id="UP000420562">
    <property type="component" value="Unassembled WGS sequence"/>
</dbReference>
<organism evidence="3 4">
    <name type="scientific">Oryzomonas japonica</name>
    <dbReference type="NCBI Taxonomy" id="2603858"/>
    <lineage>
        <taxon>Bacteria</taxon>
        <taxon>Pseudomonadati</taxon>
        <taxon>Thermodesulfobacteriota</taxon>
        <taxon>Desulfuromonadia</taxon>
        <taxon>Geobacterales</taxon>
        <taxon>Geobacteraceae</taxon>
        <taxon>Oryzomonas</taxon>
    </lineage>
</organism>
<evidence type="ECO:0000313" key="4">
    <source>
        <dbReference type="Proteomes" id="UP000420562"/>
    </source>
</evidence>
<feature type="compositionally biased region" description="Low complexity" evidence="2">
    <location>
        <begin position="149"/>
        <end position="162"/>
    </location>
</feature>
<dbReference type="GO" id="GO:0008270">
    <property type="term" value="F:zinc ion binding"/>
    <property type="evidence" value="ECO:0007669"/>
    <property type="project" value="InterPro"/>
</dbReference>
<dbReference type="Gene3D" id="1.10.10.1550">
    <property type="entry name" value="ROS/MUCR transcriptional regulator protein"/>
    <property type="match status" value="1"/>
</dbReference>
<dbReference type="InterPro" id="IPR041920">
    <property type="entry name" value="ROS/MUCR_sf"/>
</dbReference>
<dbReference type="InterPro" id="IPR008807">
    <property type="entry name" value="ROS_MUCR"/>
</dbReference>
<evidence type="ECO:0000256" key="1">
    <source>
        <dbReference type="ARBA" id="ARBA00007031"/>
    </source>
</evidence>
<name>A0A7J4ZTI0_9BACT</name>
<dbReference type="AlphaFoldDB" id="A0A7J4ZTI0"/>
<reference evidence="3 4" key="1">
    <citation type="submission" date="2019-09" db="EMBL/GenBank/DDBJ databases">
        <title>Geobacter sp. Red96, a novel strain isolated from paddy soil.</title>
        <authorList>
            <person name="Xu Z."/>
            <person name="Masuda Y."/>
            <person name="Itoh H."/>
            <person name="Senoo K."/>
        </authorList>
    </citation>
    <scope>NUCLEOTIDE SEQUENCE [LARGE SCALE GENOMIC DNA]</scope>
    <source>
        <strain evidence="3 4">Red96</strain>
    </source>
</reference>
<dbReference type="Pfam" id="PF05443">
    <property type="entry name" value="ROS_MUCR"/>
    <property type="match status" value="1"/>
</dbReference>
<proteinExistence type="inferred from homology"/>
<gene>
    <name evidence="3" type="ORF">F6V25_04300</name>
</gene>
<sequence>MTATLVELTAGIVSSHAAGTEMNSDDLIQEINRVFTTLKKLETEGATAAEGAAAPGAPAMSIKKAFQNDQVCCLICGKTGFKTLTRHLKQAHDMKPGQYRKQFNIPASQSLTAKNYSEARRKAANENNLAANLEKARAVRAAKKDATKPAKPVKAAAAKPAKPVKAAKAVAVKAVKAKPAKTKA</sequence>
<comment type="similarity">
    <text evidence="1">Belongs to the ros/MucR family.</text>
</comment>
<dbReference type="GO" id="GO:0006355">
    <property type="term" value="P:regulation of DNA-templated transcription"/>
    <property type="evidence" value="ECO:0007669"/>
    <property type="project" value="InterPro"/>
</dbReference>
<protein>
    <submittedName>
        <fullName evidence="3">MucR family transcriptional regulator</fullName>
    </submittedName>
</protein>
<dbReference type="GO" id="GO:0003677">
    <property type="term" value="F:DNA binding"/>
    <property type="evidence" value="ECO:0007669"/>
    <property type="project" value="InterPro"/>
</dbReference>
<comment type="caution">
    <text evidence="3">The sequence shown here is derived from an EMBL/GenBank/DDBJ whole genome shotgun (WGS) entry which is preliminary data.</text>
</comment>
<evidence type="ECO:0000313" key="3">
    <source>
        <dbReference type="EMBL" id="KAB0666646.1"/>
    </source>
</evidence>
<dbReference type="RefSeq" id="WP_151127392.1">
    <property type="nucleotide sequence ID" value="NZ_VZQZ01000002.1"/>
</dbReference>
<dbReference type="EMBL" id="VZQZ01000002">
    <property type="protein sequence ID" value="KAB0666646.1"/>
    <property type="molecule type" value="Genomic_DNA"/>
</dbReference>
<evidence type="ECO:0000256" key="2">
    <source>
        <dbReference type="SAM" id="MobiDB-lite"/>
    </source>
</evidence>
<keyword evidence="4" id="KW-1185">Reference proteome</keyword>
<accession>A0A7J4ZTI0</accession>